<proteinExistence type="predicted"/>
<protein>
    <submittedName>
        <fullName evidence="1">Uncharacterized protein</fullName>
    </submittedName>
</protein>
<organism evidence="1">
    <name type="scientific">marine sediment metagenome</name>
    <dbReference type="NCBI Taxonomy" id="412755"/>
    <lineage>
        <taxon>unclassified sequences</taxon>
        <taxon>metagenomes</taxon>
        <taxon>ecological metagenomes</taxon>
    </lineage>
</organism>
<dbReference type="EMBL" id="BARV01035491">
    <property type="protein sequence ID" value="GAI57443.1"/>
    <property type="molecule type" value="Genomic_DNA"/>
</dbReference>
<accession>X1PNL1</accession>
<gene>
    <name evidence="1" type="ORF">S06H3_55376</name>
</gene>
<sequence length="169" mass="19062">VYPAGAELAIRNVSDSTIATAVFEAVFLDIEGNILDTVEHRESDLKPERSRAILINTSIPESDKVKSYDVRIIRTTTADVEKVQLRRHEIRTTETGEEVRGIVKNLSEVKTDAALVATFFDPKKETIGTKVIILRDIEPGTIRQYQFKFKPQEGDVVRTYTLNIGEIEE</sequence>
<feature type="non-terminal residue" evidence="1">
    <location>
        <position position="1"/>
    </location>
</feature>
<name>X1PNL1_9ZZZZ</name>
<reference evidence="1" key="1">
    <citation type="journal article" date="2014" name="Front. Microbiol.">
        <title>High frequency of phylogenetically diverse reductive dehalogenase-homologous genes in deep subseafloor sedimentary metagenomes.</title>
        <authorList>
            <person name="Kawai M."/>
            <person name="Futagami T."/>
            <person name="Toyoda A."/>
            <person name="Takaki Y."/>
            <person name="Nishi S."/>
            <person name="Hori S."/>
            <person name="Arai W."/>
            <person name="Tsubouchi T."/>
            <person name="Morono Y."/>
            <person name="Uchiyama I."/>
            <person name="Ito T."/>
            <person name="Fujiyama A."/>
            <person name="Inagaki F."/>
            <person name="Takami H."/>
        </authorList>
    </citation>
    <scope>NUCLEOTIDE SEQUENCE</scope>
    <source>
        <strain evidence="1">Expedition CK06-06</strain>
    </source>
</reference>
<comment type="caution">
    <text evidence="1">The sequence shown here is derived from an EMBL/GenBank/DDBJ whole genome shotgun (WGS) entry which is preliminary data.</text>
</comment>
<dbReference type="AlphaFoldDB" id="X1PNL1"/>
<evidence type="ECO:0000313" key="1">
    <source>
        <dbReference type="EMBL" id="GAI57443.1"/>
    </source>
</evidence>